<dbReference type="InterPro" id="IPR051966">
    <property type="entry name" value="RPAP3"/>
</dbReference>
<dbReference type="SUPFAM" id="SSF48452">
    <property type="entry name" value="TPR-like"/>
    <property type="match status" value="1"/>
</dbReference>
<evidence type="ECO:0000313" key="3">
    <source>
        <dbReference type="EMBL" id="CDG70730.1"/>
    </source>
</evidence>
<dbReference type="InterPro" id="IPR011990">
    <property type="entry name" value="TPR-like_helical_dom_sf"/>
</dbReference>
<organism evidence="3">
    <name type="scientific">Hydra vulgaris</name>
    <name type="common">Hydra</name>
    <name type="synonym">Hydra attenuata</name>
    <dbReference type="NCBI Taxonomy" id="6087"/>
    <lineage>
        <taxon>Eukaryota</taxon>
        <taxon>Metazoa</taxon>
        <taxon>Cnidaria</taxon>
        <taxon>Hydrozoa</taxon>
        <taxon>Hydroidolina</taxon>
        <taxon>Anthoathecata</taxon>
        <taxon>Aplanulata</taxon>
        <taxon>Hydridae</taxon>
        <taxon>Hydra</taxon>
    </lineage>
</organism>
<dbReference type="PANTHER" id="PTHR46423:SF1">
    <property type="entry name" value="RNA POLYMERASE II-ASSOCIATED PROTEIN 3"/>
    <property type="match status" value="1"/>
</dbReference>
<dbReference type="SMART" id="SM00028">
    <property type="entry name" value="TPR"/>
    <property type="match status" value="3"/>
</dbReference>
<reference evidence="3" key="1">
    <citation type="journal article" date="2013" name="Genome Biol. Evol.">
        <title>Punctuated emergences of genetic and phenotypic innovations in eumetazoan, bilaterian, euteleostome, and hominidae ancestors.</title>
        <authorList>
            <person name="Wenger Y."/>
            <person name="Galliot B."/>
        </authorList>
    </citation>
    <scope>NUCLEOTIDE SEQUENCE</scope>
    <source>
        <tissue evidence="3">Whole animals</tissue>
    </source>
</reference>
<dbReference type="EMBL" id="HAAD01004498">
    <property type="protein sequence ID" value="CDG70730.1"/>
    <property type="molecule type" value="mRNA"/>
</dbReference>
<feature type="compositionally biased region" description="Polar residues" evidence="2">
    <location>
        <begin position="259"/>
        <end position="268"/>
    </location>
</feature>
<dbReference type="Gene3D" id="1.25.40.10">
    <property type="entry name" value="Tetratricopeptide repeat domain"/>
    <property type="match status" value="1"/>
</dbReference>
<dbReference type="InterPro" id="IPR019734">
    <property type="entry name" value="TPR_rpt"/>
</dbReference>
<sequence length="268" mass="31360">IIMTPNNKAVIKASLKTTQWKQCVNHWWQIKEDHKKHFHLMKIHLLSPFLFSKVHQDDCWIEWAKSAGMLTQKRISKLDELSDQELVYTELIESAMLKLQEKLRLSKIKQQGNSYFSQCEYSKAIDNYTSILNSKQYAYVVYGNRAVCYLKMQKFRSAVSDGRRTTTLNPMWDKGQYRYALALYELGYKKDALEALLNAVNICEENMELQVLYEKIKQEIMDTKMNPFTAALKGVLKRSNENYNSESEDFESDEDISIASLNYESPEN</sequence>
<dbReference type="GO" id="GO:0101031">
    <property type="term" value="C:protein folding chaperone complex"/>
    <property type="evidence" value="ECO:0007669"/>
    <property type="project" value="TreeGrafter"/>
</dbReference>
<evidence type="ECO:0000256" key="2">
    <source>
        <dbReference type="SAM" id="MobiDB-lite"/>
    </source>
</evidence>
<dbReference type="PANTHER" id="PTHR46423">
    <property type="entry name" value="RNA POLYMERASE II-ASSOCIATED PROTEIN 3"/>
    <property type="match status" value="1"/>
</dbReference>
<gene>
    <name evidence="3" type="primary">TTC3</name>
</gene>
<feature type="non-terminal residue" evidence="3">
    <location>
        <position position="1"/>
    </location>
</feature>
<feature type="compositionally biased region" description="Acidic residues" evidence="2">
    <location>
        <begin position="246"/>
        <end position="256"/>
    </location>
</feature>
<name>T2MFP7_HYDVU</name>
<feature type="region of interest" description="Disordered" evidence="2">
    <location>
        <begin position="244"/>
        <end position="268"/>
    </location>
</feature>
<proteinExistence type="evidence at transcript level"/>
<feature type="non-terminal residue" evidence="3">
    <location>
        <position position="268"/>
    </location>
</feature>
<dbReference type="OrthoDB" id="289038at2759"/>
<evidence type="ECO:0000256" key="1">
    <source>
        <dbReference type="ARBA" id="ARBA00022803"/>
    </source>
</evidence>
<protein>
    <submittedName>
        <fullName evidence="3">E3 ubiquitin-protein ligase TTC3</fullName>
    </submittedName>
</protein>
<accession>T2MFP7</accession>
<keyword evidence="1" id="KW-0802">TPR repeat</keyword>
<dbReference type="AlphaFoldDB" id="T2MFP7"/>